<accession>A0A4R8WB01</accession>
<feature type="domain" description="ANTAR" evidence="3">
    <location>
        <begin position="177"/>
        <end position="238"/>
    </location>
</feature>
<dbReference type="InterPro" id="IPR005561">
    <property type="entry name" value="ANTAR"/>
</dbReference>
<dbReference type="Gene3D" id="3.30.450.40">
    <property type="match status" value="1"/>
</dbReference>
<evidence type="ECO:0000313" key="5">
    <source>
        <dbReference type="Proteomes" id="UP000297907"/>
    </source>
</evidence>
<gene>
    <name evidence="4" type="ORF">E3O42_06800</name>
</gene>
<keyword evidence="5" id="KW-1185">Reference proteome</keyword>
<dbReference type="PROSITE" id="PS50921">
    <property type="entry name" value="ANTAR"/>
    <property type="match status" value="1"/>
</dbReference>
<proteinExistence type="predicted"/>
<keyword evidence="1" id="KW-0805">Transcription regulation</keyword>
<comment type="caution">
    <text evidence="4">The sequence shown here is derived from an EMBL/GenBank/DDBJ whole genome shotgun (WGS) entry which is preliminary data.</text>
</comment>
<dbReference type="SMART" id="SM01012">
    <property type="entry name" value="ANTAR"/>
    <property type="match status" value="1"/>
</dbReference>
<evidence type="ECO:0000256" key="1">
    <source>
        <dbReference type="ARBA" id="ARBA00023015"/>
    </source>
</evidence>
<dbReference type="InterPro" id="IPR036388">
    <property type="entry name" value="WH-like_DNA-bd_sf"/>
</dbReference>
<dbReference type="AlphaFoldDB" id="A0A4R8WB01"/>
<organism evidence="4 5">
    <name type="scientific">Cryobacterium adonitolivorans</name>
    <dbReference type="NCBI Taxonomy" id="1259189"/>
    <lineage>
        <taxon>Bacteria</taxon>
        <taxon>Bacillati</taxon>
        <taxon>Actinomycetota</taxon>
        <taxon>Actinomycetes</taxon>
        <taxon>Micrococcales</taxon>
        <taxon>Microbacteriaceae</taxon>
        <taxon>Cryobacterium</taxon>
    </lineage>
</organism>
<keyword evidence="2" id="KW-0804">Transcription</keyword>
<dbReference type="GO" id="GO:0003723">
    <property type="term" value="F:RNA binding"/>
    <property type="evidence" value="ECO:0007669"/>
    <property type="project" value="InterPro"/>
</dbReference>
<protein>
    <submittedName>
        <fullName evidence="4">ANTAR domain-containing protein</fullName>
    </submittedName>
</protein>
<evidence type="ECO:0000313" key="4">
    <source>
        <dbReference type="EMBL" id="TFC03147.1"/>
    </source>
</evidence>
<dbReference type="Pfam" id="PF03861">
    <property type="entry name" value="ANTAR"/>
    <property type="match status" value="1"/>
</dbReference>
<evidence type="ECO:0000259" key="3">
    <source>
        <dbReference type="PROSITE" id="PS50921"/>
    </source>
</evidence>
<dbReference type="EMBL" id="SOFL01000023">
    <property type="protein sequence ID" value="TFC03147.1"/>
    <property type="molecule type" value="Genomic_DNA"/>
</dbReference>
<sequence>MGWLADLCRVRWQKTGGRAVMANDPFLMASDALTDSGARISELARPFLRFLPVSGASISTFGSFLGAETISATDARAGRVDELQFDLGEGPCWDALVNRRPVLEPDLASTSRVSWPAFLEAIREEEIGAIFAFPLLFGPLEIGAVDLYSIAPVSLTPEQQGQALALSAIVSRIILRHAISSTDNLPDETTTFSRRLIHQATGMVLAQLGTTAEDAHLVIQARAFAENRPMREIAQDVIERRIRFAALTEPGPIL</sequence>
<name>A0A4R8WB01_9MICO</name>
<dbReference type="InterPro" id="IPR029016">
    <property type="entry name" value="GAF-like_dom_sf"/>
</dbReference>
<evidence type="ECO:0000256" key="2">
    <source>
        <dbReference type="ARBA" id="ARBA00023163"/>
    </source>
</evidence>
<dbReference type="SUPFAM" id="SSF55781">
    <property type="entry name" value="GAF domain-like"/>
    <property type="match status" value="1"/>
</dbReference>
<dbReference type="OrthoDB" id="7466251at2"/>
<dbReference type="Proteomes" id="UP000297907">
    <property type="component" value="Unassembled WGS sequence"/>
</dbReference>
<dbReference type="Gene3D" id="1.10.10.10">
    <property type="entry name" value="Winged helix-like DNA-binding domain superfamily/Winged helix DNA-binding domain"/>
    <property type="match status" value="1"/>
</dbReference>
<reference evidence="4 5" key="1">
    <citation type="submission" date="2019-03" db="EMBL/GenBank/DDBJ databases">
        <title>Genomics of glacier-inhabiting Cryobacterium strains.</title>
        <authorList>
            <person name="Liu Q."/>
            <person name="Xin Y.-H."/>
        </authorList>
    </citation>
    <scope>NUCLEOTIDE SEQUENCE [LARGE SCALE GENOMIC DNA]</scope>
    <source>
        <strain evidence="4 5">RHLS22-1</strain>
    </source>
</reference>